<reference evidence="1 2" key="1">
    <citation type="submission" date="2016-07" db="EMBL/GenBank/DDBJ databases">
        <title>Multi-omics approach to identify versatile polysaccharide utilization systems of a marine flavobacterium Gramella flava.</title>
        <authorList>
            <person name="Tang K."/>
        </authorList>
    </citation>
    <scope>NUCLEOTIDE SEQUENCE [LARGE SCALE GENOMIC DNA]</scope>
    <source>
        <strain evidence="1 2">JLT2011</strain>
    </source>
</reference>
<sequence>MQKITYFILCFIFTLQVSAQDSKIQKFQNDYTNTFSKNQESVFIHLNKTALLPEEFLWFSVYIYDLQTSLPASQNGNLELEVFDNKGNSVDLLTTFIWQGKSAGYLNLQKEQYSEGTYYLKAVTSYMSEQHRDLHDLVSFQIVSPTFQPETAKNPDFDIQLLPEGGHLLSGVTNRVGVKILNEQGFAPEAFSGILINDKEEELKKFDSNKMGMASFSINPLPGMTYKVVINFRDGHQVTQNLPEAEDSGVILSTNNHKNEYFISIKTNPSHKEKIGNDQFHLAISQNSAIKTYSFQFPANDHAALFRFASDSIFPGINTLTIFDKNFNPISERLIYNPVENENLKLSVSVKEKIGDSINLKFSANNSETYRLSVSALPAGTKSYNPEDNILSQFLLKPYLQGRIENPSYYFDHSIDARKRYYDLDLLLLTQGWSTYDWDAGNNSPVSEPERNPGFHIKGQLTNYSDKFGQLFIRDDSSGLLELTELSENGNFEFTNLFLKDSTELSFGLLNNRKGRVKKPAINYSITPKRSTTSKLQPEKFIFRNIPNDYSKPVEGFLTQTEVLDTVKISGRKASKEKELSDELVLLNTQSPLSKLIEVDDEEARTNPFVTDIIEQNHFRIKRGYNGIQIYSMTPNSFATAPGSEMLKPQIYINGARIFDENMLTTMRSADVAYIYINRSGQAGYGQGAGNGVIKIKMKDGSEQNSSRARETIRKIIVTNGFQAYKKFYAPKYKSYSADLYKDFGVIDWIPDLIIQNGEEVIHKIQNTAQDSCILFIEGFTMSGKLISRKVEIDL</sequence>
<dbReference type="STRING" id="1229726.GRFL_2060"/>
<accession>A0A1L7I6D0</accession>
<evidence type="ECO:0000313" key="1">
    <source>
        <dbReference type="EMBL" id="APU68784.1"/>
    </source>
</evidence>
<protein>
    <submittedName>
        <fullName evidence="1">Uncharacterized protein</fullName>
    </submittedName>
</protein>
<dbReference type="EMBL" id="CP016359">
    <property type="protein sequence ID" value="APU68784.1"/>
    <property type="molecule type" value="Genomic_DNA"/>
</dbReference>
<organism evidence="1 2">
    <name type="scientific">Christiangramia flava JLT2011</name>
    <dbReference type="NCBI Taxonomy" id="1229726"/>
    <lineage>
        <taxon>Bacteria</taxon>
        <taxon>Pseudomonadati</taxon>
        <taxon>Bacteroidota</taxon>
        <taxon>Flavobacteriia</taxon>
        <taxon>Flavobacteriales</taxon>
        <taxon>Flavobacteriaceae</taxon>
        <taxon>Christiangramia</taxon>
    </lineage>
</organism>
<dbReference type="RefSeq" id="WP_083644512.1">
    <property type="nucleotide sequence ID" value="NZ_AMRU01000006.1"/>
</dbReference>
<dbReference type="OrthoDB" id="679547at2"/>
<dbReference type="AlphaFoldDB" id="A0A1L7I6D0"/>
<evidence type="ECO:0000313" key="2">
    <source>
        <dbReference type="Proteomes" id="UP000186230"/>
    </source>
</evidence>
<dbReference type="KEGG" id="gfl:GRFL_2060"/>
<gene>
    <name evidence="1" type="ORF">GRFL_2060</name>
</gene>
<proteinExistence type="predicted"/>
<name>A0A1L7I6D0_9FLAO</name>
<keyword evidence="2" id="KW-1185">Reference proteome</keyword>
<dbReference type="Proteomes" id="UP000186230">
    <property type="component" value="Chromosome"/>
</dbReference>